<comment type="similarity">
    <text evidence="7">Belongs to the chloroperoxidase family.</text>
</comment>
<dbReference type="Gene3D" id="1.10.489.10">
    <property type="entry name" value="Chloroperoxidase-like"/>
    <property type="match status" value="1"/>
</dbReference>
<dbReference type="PROSITE" id="PS51405">
    <property type="entry name" value="HEME_HALOPEROXIDASE"/>
    <property type="match status" value="1"/>
</dbReference>
<protein>
    <recommendedName>
        <fullName evidence="9">Heme haloperoxidase family profile domain-containing protein</fullName>
    </recommendedName>
</protein>
<keyword evidence="5" id="KW-0560">Oxidoreductase</keyword>
<dbReference type="PANTHER" id="PTHR33577">
    <property type="entry name" value="STERIGMATOCYSTIN BIOSYNTHESIS PEROXIDASE STCC-RELATED"/>
    <property type="match status" value="1"/>
</dbReference>
<feature type="chain" id="PRO_5002727653" description="Heme haloperoxidase family profile domain-containing protein" evidence="8">
    <location>
        <begin position="26"/>
        <end position="386"/>
    </location>
</feature>
<reference evidence="10 11" key="1">
    <citation type="journal article" date="2010" name="Proc. Natl. Acad. Sci. U.S.A.">
        <title>Insights into evolution of multicellular fungi from the assembled chromosomes of the mushroom Coprinopsis cinerea (Coprinus cinereus).</title>
        <authorList>
            <person name="Stajich J.E."/>
            <person name="Wilke S.K."/>
            <person name="Ahren D."/>
            <person name="Au C.H."/>
            <person name="Birren B.W."/>
            <person name="Borodovsky M."/>
            <person name="Burns C."/>
            <person name="Canback B."/>
            <person name="Casselton L.A."/>
            <person name="Cheng C.K."/>
            <person name="Deng J."/>
            <person name="Dietrich F.S."/>
            <person name="Fargo D.C."/>
            <person name="Farman M.L."/>
            <person name="Gathman A.C."/>
            <person name="Goldberg J."/>
            <person name="Guigo R."/>
            <person name="Hoegger P.J."/>
            <person name="Hooker J.B."/>
            <person name="Huggins A."/>
            <person name="James T.Y."/>
            <person name="Kamada T."/>
            <person name="Kilaru S."/>
            <person name="Kodira C."/>
            <person name="Kues U."/>
            <person name="Kupfer D."/>
            <person name="Kwan H.S."/>
            <person name="Lomsadze A."/>
            <person name="Li W."/>
            <person name="Lilly W.W."/>
            <person name="Ma L.J."/>
            <person name="Mackey A.J."/>
            <person name="Manning G."/>
            <person name="Martin F."/>
            <person name="Muraguchi H."/>
            <person name="Natvig D.O."/>
            <person name="Palmerini H."/>
            <person name="Ramesh M.A."/>
            <person name="Rehmeyer C.J."/>
            <person name="Roe B.A."/>
            <person name="Shenoy N."/>
            <person name="Stanke M."/>
            <person name="Ter-Hovhannisyan V."/>
            <person name="Tunlid A."/>
            <person name="Velagapudi R."/>
            <person name="Vision T.J."/>
            <person name="Zeng Q."/>
            <person name="Zolan M.E."/>
            <person name="Pukkila P.J."/>
        </authorList>
    </citation>
    <scope>NUCLEOTIDE SEQUENCE [LARGE SCALE GENOMIC DNA]</scope>
    <source>
        <strain evidence="11">Okayama-7 / 130 / ATCC MYA-4618 / FGSC 9003</strain>
    </source>
</reference>
<dbReference type="Proteomes" id="UP000001861">
    <property type="component" value="Unassembled WGS sequence"/>
</dbReference>
<dbReference type="GeneID" id="6015412"/>
<gene>
    <name evidence="10" type="ORF">CC1G_08981</name>
</gene>
<evidence type="ECO:0000313" key="10">
    <source>
        <dbReference type="EMBL" id="EAU83044.1"/>
    </source>
</evidence>
<dbReference type="OMA" id="KLVNDHQ"/>
<dbReference type="OrthoDB" id="2542103at2759"/>
<dbReference type="InterPro" id="IPR036851">
    <property type="entry name" value="Chloroperoxidase-like_sf"/>
</dbReference>
<accession>A8P4U7</accession>
<organism evidence="10 11">
    <name type="scientific">Coprinopsis cinerea (strain Okayama-7 / 130 / ATCC MYA-4618 / FGSC 9003)</name>
    <name type="common">Inky cap fungus</name>
    <name type="synonym">Hormographiella aspergillata</name>
    <dbReference type="NCBI Taxonomy" id="240176"/>
    <lineage>
        <taxon>Eukaryota</taxon>
        <taxon>Fungi</taxon>
        <taxon>Dikarya</taxon>
        <taxon>Basidiomycota</taxon>
        <taxon>Agaricomycotina</taxon>
        <taxon>Agaricomycetes</taxon>
        <taxon>Agaricomycetidae</taxon>
        <taxon>Agaricales</taxon>
        <taxon>Agaricineae</taxon>
        <taxon>Psathyrellaceae</taxon>
        <taxon>Coprinopsis</taxon>
    </lineage>
</organism>
<dbReference type="AlphaFoldDB" id="A8P4U7"/>
<dbReference type="GO" id="GO:0004601">
    <property type="term" value="F:peroxidase activity"/>
    <property type="evidence" value="ECO:0007669"/>
    <property type="project" value="UniProtKB-KW"/>
</dbReference>
<dbReference type="InParanoid" id="A8P4U7"/>
<name>A8P4U7_COPC7</name>
<evidence type="ECO:0000256" key="1">
    <source>
        <dbReference type="ARBA" id="ARBA00001970"/>
    </source>
</evidence>
<evidence type="ECO:0000256" key="6">
    <source>
        <dbReference type="ARBA" id="ARBA00023004"/>
    </source>
</evidence>
<dbReference type="EMBL" id="AACS02000011">
    <property type="protein sequence ID" value="EAU83044.1"/>
    <property type="molecule type" value="Genomic_DNA"/>
</dbReference>
<keyword evidence="8" id="KW-0732">Signal</keyword>
<dbReference type="SUPFAM" id="SSF47571">
    <property type="entry name" value="Cloroperoxidase"/>
    <property type="match status" value="1"/>
</dbReference>
<keyword evidence="3" id="KW-0349">Heme</keyword>
<dbReference type="GO" id="GO:0046872">
    <property type="term" value="F:metal ion binding"/>
    <property type="evidence" value="ECO:0007669"/>
    <property type="project" value="UniProtKB-KW"/>
</dbReference>
<evidence type="ECO:0000256" key="4">
    <source>
        <dbReference type="ARBA" id="ARBA00022723"/>
    </source>
</evidence>
<sequence>MNGLFATVKLALVTLLASQSQFANAFPAWQSLGGLSERQLDEVMPMLKHRVPPPPPGPPAFTGAKLVNDKAHPFKPLKKGDVRGPCPGLNTLASHGYLPRNGVASPSQIIDAVQEGFNMENELARFTTYVAHLVDGNLVTDLLSIGEKTRKTGPDPPPPAIVGGLNNHGTFEGDASLTRGDAFFGDNHNFNQELFDQFKNFSAVYGNGFFNMTVAGELRFHRIQQSIATNPEFSLVGLRHLTAYAEASFPSLFFVDGRKTGAEAGQLDMATAESFFRDMMYPPDFFRPAAPVAGDAGAIFLAHPFQPGRNVGGVNNFTVDDSLGSLLDFCGFYENFVNKTLKALYPNPKGVLRRNLNINLQFFFESLPKDESGTPVCTQVFPYGRN</sequence>
<dbReference type="RefSeq" id="XP_001838817.1">
    <property type="nucleotide sequence ID" value="XM_001838765.1"/>
</dbReference>
<dbReference type="Pfam" id="PF01328">
    <property type="entry name" value="Peroxidase_2"/>
    <property type="match status" value="1"/>
</dbReference>
<feature type="domain" description="Heme haloperoxidase family profile" evidence="9">
    <location>
        <begin position="70"/>
        <end position="307"/>
    </location>
</feature>
<keyword evidence="2" id="KW-0575">Peroxidase</keyword>
<feature type="signal peptide" evidence="8">
    <location>
        <begin position="1"/>
        <end position="25"/>
    </location>
</feature>
<dbReference type="PANTHER" id="PTHR33577:SF16">
    <property type="entry name" value="HEME HALOPEROXIDASE FAMILY PROFILE DOMAIN-CONTAINING PROTEIN"/>
    <property type="match status" value="1"/>
</dbReference>
<comment type="caution">
    <text evidence="10">The sequence shown here is derived from an EMBL/GenBank/DDBJ whole genome shotgun (WGS) entry which is preliminary data.</text>
</comment>
<evidence type="ECO:0000256" key="8">
    <source>
        <dbReference type="SAM" id="SignalP"/>
    </source>
</evidence>
<evidence type="ECO:0000256" key="2">
    <source>
        <dbReference type="ARBA" id="ARBA00022559"/>
    </source>
</evidence>
<evidence type="ECO:0000256" key="5">
    <source>
        <dbReference type="ARBA" id="ARBA00023002"/>
    </source>
</evidence>
<evidence type="ECO:0000256" key="3">
    <source>
        <dbReference type="ARBA" id="ARBA00022617"/>
    </source>
</evidence>
<dbReference type="InterPro" id="IPR000028">
    <property type="entry name" value="Chloroperoxidase"/>
</dbReference>
<dbReference type="KEGG" id="cci:CC1G_08981"/>
<evidence type="ECO:0000256" key="7">
    <source>
        <dbReference type="ARBA" id="ARBA00025795"/>
    </source>
</evidence>
<dbReference type="eggNOG" id="ENOG502S6CG">
    <property type="taxonomic scope" value="Eukaryota"/>
</dbReference>
<proteinExistence type="inferred from homology"/>
<keyword evidence="6" id="KW-0408">Iron</keyword>
<evidence type="ECO:0000259" key="9">
    <source>
        <dbReference type="PROSITE" id="PS51405"/>
    </source>
</evidence>
<comment type="cofactor">
    <cofactor evidence="1">
        <name>heme b</name>
        <dbReference type="ChEBI" id="CHEBI:60344"/>
    </cofactor>
</comment>
<keyword evidence="4" id="KW-0479">Metal-binding</keyword>
<keyword evidence="11" id="KW-1185">Reference proteome</keyword>
<evidence type="ECO:0000313" key="11">
    <source>
        <dbReference type="Proteomes" id="UP000001861"/>
    </source>
</evidence>
<dbReference type="VEuPathDB" id="FungiDB:CC1G_08981"/>